<proteinExistence type="predicted"/>
<comment type="caution">
    <text evidence="1">The sequence shown here is derived from an EMBL/GenBank/DDBJ whole genome shotgun (WGS) entry which is preliminary data.</text>
</comment>
<gene>
    <name evidence="1" type="ORF">CBM2589_A70304</name>
</gene>
<accession>A0A375C7C7</accession>
<evidence type="ECO:0000313" key="1">
    <source>
        <dbReference type="EMBL" id="SOY64188.1"/>
    </source>
</evidence>
<protein>
    <submittedName>
        <fullName evidence="1">Uncharacterized protein</fullName>
    </submittedName>
</protein>
<reference evidence="1" key="1">
    <citation type="submission" date="2018-01" db="EMBL/GenBank/DDBJ databases">
        <authorList>
            <person name="Clerissi C."/>
        </authorList>
    </citation>
    <scope>NUCLEOTIDE SEQUENCE</scope>
    <source>
        <strain evidence="1">Cupriavidus taiwanensis STM 3521</strain>
    </source>
</reference>
<dbReference type="EMBL" id="OFSP01000037">
    <property type="protein sequence ID" value="SOY64188.1"/>
    <property type="molecule type" value="Genomic_DNA"/>
</dbReference>
<sequence>MPAYVSFIVPRMFHVRYNDRYGGDLNWMKPLYCKNATLFELLPLVPTAPEPLEGKAALSLVLFRKLQQ</sequence>
<dbReference type="AlphaFoldDB" id="A0A375C7C7"/>
<organism evidence="1">
    <name type="scientific">Cupriavidus taiwanensis</name>
    <dbReference type="NCBI Taxonomy" id="164546"/>
    <lineage>
        <taxon>Bacteria</taxon>
        <taxon>Pseudomonadati</taxon>
        <taxon>Pseudomonadota</taxon>
        <taxon>Betaproteobacteria</taxon>
        <taxon>Burkholderiales</taxon>
        <taxon>Burkholderiaceae</taxon>
        <taxon>Cupriavidus</taxon>
    </lineage>
</organism>
<dbReference type="Proteomes" id="UP000256297">
    <property type="component" value="Chromosome CBM2589_a"/>
</dbReference>
<name>A0A375C7C7_9BURK</name>